<dbReference type="SUPFAM" id="SSF52768">
    <property type="entry name" value="Arginase/deacetylase"/>
    <property type="match status" value="1"/>
</dbReference>
<dbReference type="RefSeq" id="WP_261625650.1">
    <property type="nucleotide sequence ID" value="NZ_CAMAPC010000001.1"/>
</dbReference>
<proteinExistence type="inferred from homology"/>
<dbReference type="PIRSF" id="PIRSF036979">
    <property type="entry name" value="Arginase"/>
    <property type="match status" value="1"/>
</dbReference>
<dbReference type="Proteomes" id="UP001152467">
    <property type="component" value="Unassembled WGS sequence"/>
</dbReference>
<evidence type="ECO:0000256" key="2">
    <source>
        <dbReference type="ARBA" id="ARBA00022723"/>
    </source>
</evidence>
<dbReference type="FunFam" id="3.40.800.10:FF:000001">
    <property type="entry name" value="Agmatinase"/>
    <property type="match status" value="1"/>
</dbReference>
<evidence type="ECO:0000313" key="15">
    <source>
        <dbReference type="EMBL" id="CAH9049892.1"/>
    </source>
</evidence>
<gene>
    <name evidence="15" type="primary">speB_1</name>
    <name evidence="15" type="ORF">PSECIP111854_00402</name>
</gene>
<dbReference type="CDD" id="cd11592">
    <property type="entry name" value="Agmatinase_PAH"/>
    <property type="match status" value="1"/>
</dbReference>
<dbReference type="GO" id="GO:0046872">
    <property type="term" value="F:metal ion binding"/>
    <property type="evidence" value="ECO:0007669"/>
    <property type="project" value="UniProtKB-KW"/>
</dbReference>
<dbReference type="Pfam" id="PF00491">
    <property type="entry name" value="Arginase"/>
    <property type="match status" value="1"/>
</dbReference>
<feature type="binding site" evidence="13">
    <location>
        <position position="126"/>
    </location>
    <ligand>
        <name>Mn(2+)</name>
        <dbReference type="ChEBI" id="CHEBI:29035"/>
        <label>2</label>
    </ligand>
</feature>
<evidence type="ECO:0000256" key="3">
    <source>
        <dbReference type="ARBA" id="ARBA00022801"/>
    </source>
</evidence>
<dbReference type="InterPro" id="IPR006035">
    <property type="entry name" value="Ureohydrolase"/>
</dbReference>
<comment type="similarity">
    <text evidence="1">Belongs to the arginase family. Agmatinase subfamily.</text>
</comment>
<dbReference type="InterPro" id="IPR020855">
    <property type="entry name" value="Ureohydrolase_Mn_BS"/>
</dbReference>
<dbReference type="AlphaFoldDB" id="A0A9W4VMF1"/>
<dbReference type="NCBIfam" id="TIGR01230">
    <property type="entry name" value="agmatinase"/>
    <property type="match status" value="1"/>
</dbReference>
<keyword evidence="16" id="KW-1185">Reference proteome</keyword>
<dbReference type="NCBIfam" id="NF002564">
    <property type="entry name" value="PRK02190.1"/>
    <property type="match status" value="1"/>
</dbReference>
<accession>A0A9W4VMF1</accession>
<organism evidence="15 16">
    <name type="scientific">Pseudoalteromonas holothuriae</name>
    <dbReference type="NCBI Taxonomy" id="2963714"/>
    <lineage>
        <taxon>Bacteria</taxon>
        <taxon>Pseudomonadati</taxon>
        <taxon>Pseudomonadota</taxon>
        <taxon>Gammaproteobacteria</taxon>
        <taxon>Alteromonadales</taxon>
        <taxon>Pseudoalteromonadaceae</taxon>
        <taxon>Pseudoalteromonas</taxon>
    </lineage>
</organism>
<evidence type="ECO:0000256" key="13">
    <source>
        <dbReference type="PIRSR" id="PIRSR036979-1"/>
    </source>
</evidence>
<evidence type="ECO:0000256" key="11">
    <source>
        <dbReference type="ARBA" id="ARBA00067513"/>
    </source>
</evidence>
<comment type="cofactor">
    <cofactor evidence="13">
        <name>Mn(2+)</name>
        <dbReference type="ChEBI" id="CHEBI:29035"/>
    </cofactor>
    <text evidence="13">Binds 2 manganese ions per subunit.</text>
</comment>
<name>A0A9W4VMF1_9GAMM</name>
<feature type="binding site" evidence="13">
    <location>
        <position position="231"/>
    </location>
    <ligand>
        <name>Mn(2+)</name>
        <dbReference type="ChEBI" id="CHEBI:29035"/>
        <label>1</label>
    </ligand>
</feature>
<comment type="catalytic activity">
    <reaction evidence="8">
        <text>agmatine + H2O = urea + putrescine</text>
        <dbReference type="Rhea" id="RHEA:13929"/>
        <dbReference type="ChEBI" id="CHEBI:15377"/>
        <dbReference type="ChEBI" id="CHEBI:16199"/>
        <dbReference type="ChEBI" id="CHEBI:58145"/>
        <dbReference type="ChEBI" id="CHEBI:326268"/>
        <dbReference type="EC" id="3.5.3.11"/>
    </reaction>
</comment>
<keyword evidence="6" id="KW-0620">Polyamine biosynthesis</keyword>
<protein>
    <recommendedName>
        <fullName evidence="11">Agmatinase</fullName>
        <ecNumber evidence="10">3.5.3.11</ecNumber>
    </recommendedName>
    <alternativeName>
        <fullName evidence="12">Agmatine ureohydrolase</fullName>
    </alternativeName>
</protein>
<dbReference type="GO" id="GO:0008783">
    <property type="term" value="F:agmatinase activity"/>
    <property type="evidence" value="ECO:0007669"/>
    <property type="project" value="UniProtKB-EC"/>
</dbReference>
<evidence type="ECO:0000256" key="1">
    <source>
        <dbReference type="ARBA" id="ARBA00009227"/>
    </source>
</evidence>
<comment type="function">
    <text evidence="9">Catalyzes the formation of putrescine from agmatine.</text>
</comment>
<dbReference type="EMBL" id="CAMAPC010000001">
    <property type="protein sequence ID" value="CAH9049892.1"/>
    <property type="molecule type" value="Genomic_DNA"/>
</dbReference>
<evidence type="ECO:0000256" key="10">
    <source>
        <dbReference type="ARBA" id="ARBA00066392"/>
    </source>
</evidence>
<keyword evidence="7 13" id="KW-0464">Manganese</keyword>
<evidence type="ECO:0000256" key="5">
    <source>
        <dbReference type="ARBA" id="ARBA00023066"/>
    </source>
</evidence>
<reference evidence="15" key="1">
    <citation type="submission" date="2022-07" db="EMBL/GenBank/DDBJ databases">
        <authorList>
            <person name="Criscuolo A."/>
        </authorList>
    </citation>
    <scope>NUCLEOTIDE SEQUENCE</scope>
    <source>
        <strain evidence="15">CIP111854</strain>
    </source>
</reference>
<evidence type="ECO:0000313" key="16">
    <source>
        <dbReference type="Proteomes" id="UP001152467"/>
    </source>
</evidence>
<dbReference type="GO" id="GO:0033389">
    <property type="term" value="P:putrescine biosynthetic process from arginine, via agmatine"/>
    <property type="evidence" value="ECO:0007669"/>
    <property type="project" value="TreeGrafter"/>
</dbReference>
<feature type="binding site" evidence="13">
    <location>
        <position position="233"/>
    </location>
    <ligand>
        <name>Mn(2+)</name>
        <dbReference type="ChEBI" id="CHEBI:29035"/>
        <label>1</label>
    </ligand>
</feature>
<dbReference type="PROSITE" id="PS51409">
    <property type="entry name" value="ARGINASE_2"/>
    <property type="match status" value="1"/>
</dbReference>
<keyword evidence="2 13" id="KW-0479">Metal-binding</keyword>
<dbReference type="InterPro" id="IPR005925">
    <property type="entry name" value="Agmatinase-rel"/>
</dbReference>
<dbReference type="PANTHER" id="PTHR11358">
    <property type="entry name" value="ARGINASE/AGMATINASE"/>
    <property type="match status" value="1"/>
</dbReference>
<dbReference type="PANTHER" id="PTHR11358:SF26">
    <property type="entry name" value="GUANIDINO ACID HYDROLASE, MITOCHONDRIAL"/>
    <property type="match status" value="1"/>
</dbReference>
<keyword evidence="3 14" id="KW-0378">Hydrolase</keyword>
<evidence type="ECO:0000256" key="9">
    <source>
        <dbReference type="ARBA" id="ARBA00054406"/>
    </source>
</evidence>
<dbReference type="PROSITE" id="PS01053">
    <property type="entry name" value="ARGINASE_1"/>
    <property type="match status" value="1"/>
</dbReference>
<feature type="binding site" evidence="13">
    <location>
        <position position="149"/>
    </location>
    <ligand>
        <name>Mn(2+)</name>
        <dbReference type="ChEBI" id="CHEBI:29035"/>
        <label>1</label>
    </ligand>
</feature>
<keyword evidence="4" id="KW-0661">Putrescine biosynthesis</keyword>
<evidence type="ECO:0000256" key="7">
    <source>
        <dbReference type="ARBA" id="ARBA00023211"/>
    </source>
</evidence>
<feature type="binding site" evidence="13">
    <location>
        <position position="151"/>
    </location>
    <ligand>
        <name>Mn(2+)</name>
        <dbReference type="ChEBI" id="CHEBI:29035"/>
        <label>1</label>
    </ligand>
</feature>
<evidence type="ECO:0000256" key="4">
    <source>
        <dbReference type="ARBA" id="ARBA00023023"/>
    </source>
</evidence>
<evidence type="ECO:0000256" key="14">
    <source>
        <dbReference type="RuleBase" id="RU003684"/>
    </source>
</evidence>
<sequence length="307" mass="33953">MSQLFDHTDHSLYSNGMTFLRQPMVRDMTNINTDVVVLGLPFDLATSGRPGARLGPDAIRRASVHLAWESRKYPWNFSLWDKLSVSDAGDFTYPVGDPEYFTAQLELAVQQIIQQGKALLGLGGDHFVTLPLLRAHHKVYGQMALVHFDAHTDTYSQGSRYDHGTMFYHAPKEGLISAEHSVQIGIRTEYNQDNHDFDVIDAMQANDLSATQIAQLIKSRVGDLPVYVTFDIDCLDPAFAPGTGTPVCGGLSSDKVLKILRALPGVNIIGMDVVEVSPAYDQSELTAIMAATIAYELLHLWAIKHRP</sequence>
<dbReference type="GO" id="GO:0008295">
    <property type="term" value="P:spermidine biosynthetic process"/>
    <property type="evidence" value="ECO:0007669"/>
    <property type="project" value="UniProtKB-KW"/>
</dbReference>
<evidence type="ECO:0000256" key="12">
    <source>
        <dbReference type="ARBA" id="ARBA00082423"/>
    </source>
</evidence>
<evidence type="ECO:0000256" key="8">
    <source>
        <dbReference type="ARBA" id="ARBA00050304"/>
    </source>
</evidence>
<comment type="caution">
    <text evidence="15">The sequence shown here is derived from an EMBL/GenBank/DDBJ whole genome shotgun (WGS) entry which is preliminary data.</text>
</comment>
<dbReference type="EC" id="3.5.3.11" evidence="10"/>
<dbReference type="Gene3D" id="3.40.800.10">
    <property type="entry name" value="Ureohydrolase domain"/>
    <property type="match status" value="1"/>
</dbReference>
<dbReference type="InterPro" id="IPR023696">
    <property type="entry name" value="Ureohydrolase_dom_sf"/>
</dbReference>
<feature type="binding site" evidence="13">
    <location>
        <position position="153"/>
    </location>
    <ligand>
        <name>Mn(2+)</name>
        <dbReference type="ChEBI" id="CHEBI:29035"/>
        <label>1</label>
    </ligand>
</feature>
<keyword evidence="5" id="KW-0745">Spermidine biosynthesis</keyword>
<evidence type="ECO:0000256" key="6">
    <source>
        <dbReference type="ARBA" id="ARBA00023115"/>
    </source>
</evidence>